<dbReference type="GO" id="GO:0016787">
    <property type="term" value="F:hydrolase activity"/>
    <property type="evidence" value="ECO:0007669"/>
    <property type="project" value="UniProtKB-KW"/>
</dbReference>
<dbReference type="Proteomes" id="UP000322267">
    <property type="component" value="Unassembled WGS sequence"/>
</dbReference>
<evidence type="ECO:0000313" key="1">
    <source>
        <dbReference type="EMBL" id="TYS18491.1"/>
    </source>
</evidence>
<dbReference type="SUPFAM" id="SSF101386">
    <property type="entry name" value="all-alpha NTP pyrophosphatases"/>
    <property type="match status" value="1"/>
</dbReference>
<dbReference type="RefSeq" id="WP_148938169.1">
    <property type="nucleotide sequence ID" value="NZ_VTEI01000002.1"/>
</dbReference>
<organism evidence="1 2">
    <name type="scientific">Rossellomorea vietnamensis</name>
    <dbReference type="NCBI Taxonomy" id="218284"/>
    <lineage>
        <taxon>Bacteria</taxon>
        <taxon>Bacillati</taxon>
        <taxon>Bacillota</taxon>
        <taxon>Bacilli</taxon>
        <taxon>Bacillales</taxon>
        <taxon>Bacillaceae</taxon>
        <taxon>Rossellomorea</taxon>
    </lineage>
</organism>
<protein>
    <submittedName>
        <fullName evidence="1">Nucleoside triphosphate pyrophosphohydrolase</fullName>
    </submittedName>
</protein>
<dbReference type="InterPro" id="IPR038735">
    <property type="entry name" value="MSMEG_1276-like_NTP-PPase_dom"/>
</dbReference>
<dbReference type="STRING" id="218284.AM506_16160"/>
<keyword evidence="1" id="KW-0378">Hydrolase</keyword>
<comment type="caution">
    <text evidence="1">The sequence shown here is derived from an EMBL/GenBank/DDBJ whole genome shotgun (WGS) entry which is preliminary data.</text>
</comment>
<dbReference type="EMBL" id="VTEI01000002">
    <property type="protein sequence ID" value="TYS18491.1"/>
    <property type="molecule type" value="Genomic_DNA"/>
</dbReference>
<dbReference type="OrthoDB" id="9813491at2"/>
<sequence length="108" mass="12638">MPTYNKLVRDKIPEIIESNGKKFSTRILSEEEYITELKNKSFEELEEYRDAGTREEALEELADLMEIVHAFAKSHGSTLEEIEEIRLKKAEKRGAFDEKIFLIDVEDE</sequence>
<accession>A0A5D4NXJ1</accession>
<dbReference type="CDD" id="cd11532">
    <property type="entry name" value="NTP-PPase_COG4997"/>
    <property type="match status" value="1"/>
</dbReference>
<name>A0A5D4NXJ1_9BACI</name>
<evidence type="ECO:0000313" key="2">
    <source>
        <dbReference type="Proteomes" id="UP000322267"/>
    </source>
</evidence>
<dbReference type="AlphaFoldDB" id="A0A5D4NXJ1"/>
<proteinExistence type="predicted"/>
<gene>
    <name evidence="1" type="ORF">FZC78_02830</name>
</gene>
<reference evidence="1 2" key="1">
    <citation type="submission" date="2019-08" db="EMBL/GenBank/DDBJ databases">
        <title>Bacillus genomes from the desert of Cuatro Cienegas, Coahuila.</title>
        <authorList>
            <person name="Olmedo-Alvarez G."/>
        </authorList>
    </citation>
    <scope>NUCLEOTIDE SEQUENCE [LARGE SCALE GENOMIC DNA]</scope>
    <source>
        <strain evidence="1 2">CH34_1T</strain>
    </source>
</reference>